<evidence type="ECO:0000313" key="1">
    <source>
        <dbReference type="EMBL" id="MFI0915529.1"/>
    </source>
</evidence>
<evidence type="ECO:0000313" key="2">
    <source>
        <dbReference type="Proteomes" id="UP001611162"/>
    </source>
</evidence>
<dbReference type="RefSeq" id="WP_397615084.1">
    <property type="nucleotide sequence ID" value="NZ_JBIRRB010000028.1"/>
</dbReference>
<dbReference type="EMBL" id="JBIRRB010000028">
    <property type="protein sequence ID" value="MFI0915529.1"/>
    <property type="molecule type" value="Genomic_DNA"/>
</dbReference>
<dbReference type="InterPro" id="IPR029062">
    <property type="entry name" value="Class_I_gatase-like"/>
</dbReference>
<comment type="caution">
    <text evidence="1">The sequence shown here is derived from an EMBL/GenBank/DDBJ whole genome shotgun (WGS) entry which is preliminary data.</text>
</comment>
<gene>
    <name evidence="1" type="ORF">ACH4TF_34675</name>
</gene>
<proteinExistence type="predicted"/>
<accession>A0ABW7TDB0</accession>
<reference evidence="1 2" key="1">
    <citation type="submission" date="2024-10" db="EMBL/GenBank/DDBJ databases">
        <title>The Natural Products Discovery Center: Release of the First 8490 Sequenced Strains for Exploring Actinobacteria Biosynthetic Diversity.</title>
        <authorList>
            <person name="Kalkreuter E."/>
            <person name="Kautsar S.A."/>
            <person name="Yang D."/>
            <person name="Bader C.D."/>
            <person name="Teijaro C.N."/>
            <person name="Fluegel L."/>
            <person name="Davis C.M."/>
            <person name="Simpson J.R."/>
            <person name="Lauterbach L."/>
            <person name="Steele A.D."/>
            <person name="Gui C."/>
            <person name="Meng S."/>
            <person name="Li G."/>
            <person name="Viehrig K."/>
            <person name="Ye F."/>
            <person name="Su P."/>
            <person name="Kiefer A.F."/>
            <person name="Nichols A."/>
            <person name="Cepeda A.J."/>
            <person name="Yan W."/>
            <person name="Fan B."/>
            <person name="Jiang Y."/>
            <person name="Adhikari A."/>
            <person name="Zheng C.-J."/>
            <person name="Schuster L."/>
            <person name="Cowan T.M."/>
            <person name="Smanski M.J."/>
            <person name="Chevrette M.G."/>
            <person name="De Carvalho L.P.S."/>
            <person name="Shen B."/>
        </authorList>
    </citation>
    <scope>NUCLEOTIDE SEQUENCE [LARGE SCALE GENOMIC DNA]</scope>
    <source>
        <strain evidence="1 2">NPDC020979</strain>
    </source>
</reference>
<dbReference type="Proteomes" id="UP001611162">
    <property type="component" value="Unassembled WGS sequence"/>
</dbReference>
<protein>
    <submittedName>
        <fullName evidence="1">Gamma-glutamyl-gamma-aminobutyrate hydrolase family protein</fullName>
    </submittedName>
</protein>
<keyword evidence="1" id="KW-0378">Hydrolase</keyword>
<keyword evidence="2" id="KW-1185">Reference proteome</keyword>
<dbReference type="Pfam" id="PF07722">
    <property type="entry name" value="Peptidase_C26"/>
    <property type="match status" value="1"/>
</dbReference>
<organism evidence="1 2">
    <name type="scientific">Streptomyces abikoensis</name>
    <dbReference type="NCBI Taxonomy" id="97398"/>
    <lineage>
        <taxon>Bacteria</taxon>
        <taxon>Bacillati</taxon>
        <taxon>Actinomycetota</taxon>
        <taxon>Actinomycetes</taxon>
        <taxon>Kitasatosporales</taxon>
        <taxon>Streptomycetaceae</taxon>
        <taxon>Streptomyces</taxon>
    </lineage>
</organism>
<dbReference type="InterPro" id="IPR011697">
    <property type="entry name" value="Peptidase_C26"/>
</dbReference>
<dbReference type="Gene3D" id="3.40.50.880">
    <property type="match status" value="1"/>
</dbReference>
<dbReference type="GO" id="GO:0016787">
    <property type="term" value="F:hydrolase activity"/>
    <property type="evidence" value="ECO:0007669"/>
    <property type="project" value="UniProtKB-KW"/>
</dbReference>
<name>A0ABW7TDB0_9ACTN</name>
<sequence>MPLRRLSSGGGWSRRSAAASLARDTTVGGVCRGMQPVNAHAGGALLQRLPDRVGHHGHSALLRRPSRQ</sequence>